<sequence length="120" mass="14186">MKLKDFKKFCLSFNGTSEDYPFDDNNILAINVMDEVFAITDTDNFESIEIKCDPVKAAMLRDLYEEVQPAAYMDKRHWNTIYLNEDLDDELIKEWIKDSYSLVVDSLARKKQKKLEKMED</sequence>
<keyword evidence="2" id="KW-1185">Reference proteome</keyword>
<evidence type="ECO:0000313" key="2">
    <source>
        <dbReference type="Proteomes" id="UP001207337"/>
    </source>
</evidence>
<gene>
    <name evidence="1" type="ORF">LQ318_09565</name>
</gene>
<dbReference type="InterPro" id="IPR007351">
    <property type="entry name" value="YjbR"/>
</dbReference>
<dbReference type="InterPro" id="IPR038056">
    <property type="entry name" value="YjbR-like_sf"/>
</dbReference>
<dbReference type="PANTHER" id="PTHR35145">
    <property type="entry name" value="CYTOPLASMIC PROTEIN-RELATED"/>
    <property type="match status" value="1"/>
</dbReference>
<dbReference type="Gene3D" id="3.90.1150.30">
    <property type="match status" value="1"/>
</dbReference>
<organism evidence="1 2">
    <name type="scientific">Fodinibius salicampi</name>
    <dbReference type="NCBI Taxonomy" id="1920655"/>
    <lineage>
        <taxon>Bacteria</taxon>
        <taxon>Pseudomonadati</taxon>
        <taxon>Balneolota</taxon>
        <taxon>Balneolia</taxon>
        <taxon>Balneolales</taxon>
        <taxon>Balneolaceae</taxon>
        <taxon>Fodinibius</taxon>
    </lineage>
</organism>
<dbReference type="SUPFAM" id="SSF142906">
    <property type="entry name" value="YjbR-like"/>
    <property type="match status" value="1"/>
</dbReference>
<accession>A0ABT3PZ86</accession>
<dbReference type="InterPro" id="IPR058532">
    <property type="entry name" value="YjbR/MT2646/Rv2570-like"/>
</dbReference>
<dbReference type="PANTHER" id="PTHR35145:SF1">
    <property type="entry name" value="CYTOPLASMIC PROTEIN"/>
    <property type="match status" value="1"/>
</dbReference>
<evidence type="ECO:0000313" key="1">
    <source>
        <dbReference type="EMBL" id="MCW9713151.1"/>
    </source>
</evidence>
<dbReference type="Pfam" id="PF04237">
    <property type="entry name" value="YjbR"/>
    <property type="match status" value="1"/>
</dbReference>
<reference evidence="1 2" key="1">
    <citation type="submission" date="2021-11" db="EMBL/GenBank/DDBJ databases">
        <title>Aliifidinibius sp. nov., a new bacterium isolated from saline soil.</title>
        <authorList>
            <person name="Galisteo C."/>
            <person name="De La Haba R."/>
            <person name="Sanchez-Porro C."/>
            <person name="Ventosa A."/>
        </authorList>
    </citation>
    <scope>NUCLEOTIDE SEQUENCE [LARGE SCALE GENOMIC DNA]</scope>
    <source>
        <strain evidence="1 2">KACC 190600</strain>
    </source>
</reference>
<dbReference type="RefSeq" id="WP_265789672.1">
    <property type="nucleotide sequence ID" value="NZ_BAABRS010000002.1"/>
</dbReference>
<protein>
    <submittedName>
        <fullName evidence="1">MmcQ/YjbR family DNA-binding protein</fullName>
    </submittedName>
</protein>
<comment type="caution">
    <text evidence="1">The sequence shown here is derived from an EMBL/GenBank/DDBJ whole genome shotgun (WGS) entry which is preliminary data.</text>
</comment>
<name>A0ABT3PZ86_9BACT</name>
<dbReference type="Proteomes" id="UP001207337">
    <property type="component" value="Unassembled WGS sequence"/>
</dbReference>
<proteinExistence type="predicted"/>
<dbReference type="EMBL" id="JAJNDC010000002">
    <property type="protein sequence ID" value="MCW9713151.1"/>
    <property type="molecule type" value="Genomic_DNA"/>
</dbReference>
<keyword evidence="1" id="KW-0238">DNA-binding</keyword>
<dbReference type="GO" id="GO:0003677">
    <property type="term" value="F:DNA binding"/>
    <property type="evidence" value="ECO:0007669"/>
    <property type="project" value="UniProtKB-KW"/>
</dbReference>